<keyword evidence="2" id="KW-1185">Reference proteome</keyword>
<gene>
    <name evidence="1" type="ORF">ACOLOM_LOCUS3344</name>
</gene>
<evidence type="ECO:0000313" key="2">
    <source>
        <dbReference type="Proteomes" id="UP000789525"/>
    </source>
</evidence>
<name>A0ACA9L7M3_9GLOM</name>
<protein>
    <submittedName>
        <fullName evidence="1">10523_t:CDS:1</fullName>
    </submittedName>
</protein>
<reference evidence="1" key="1">
    <citation type="submission" date="2021-06" db="EMBL/GenBank/DDBJ databases">
        <authorList>
            <person name="Kallberg Y."/>
            <person name="Tangrot J."/>
            <person name="Rosling A."/>
        </authorList>
    </citation>
    <scope>NUCLEOTIDE SEQUENCE</scope>
    <source>
        <strain evidence="1">CL356</strain>
    </source>
</reference>
<organism evidence="1 2">
    <name type="scientific">Acaulospora colombiana</name>
    <dbReference type="NCBI Taxonomy" id="27376"/>
    <lineage>
        <taxon>Eukaryota</taxon>
        <taxon>Fungi</taxon>
        <taxon>Fungi incertae sedis</taxon>
        <taxon>Mucoromycota</taxon>
        <taxon>Glomeromycotina</taxon>
        <taxon>Glomeromycetes</taxon>
        <taxon>Diversisporales</taxon>
        <taxon>Acaulosporaceae</taxon>
        <taxon>Acaulospora</taxon>
    </lineage>
</organism>
<sequence length="183" mass="20898">MKLLLKNYEIASVLPSLVLALEIVLSKFVDSHVREFFQSHIAPDLAILPHFAYVPPPPVPYPDPPPSDIRGNPYARIICEVAVAQSSKNLNIKCRRWKREEYVQDVLGIKLYDVKTTRNNPQGMLDRAMKFSILGYALAVRGRKAKGKVYLLKELPTACDAQSAFYITVEIWNRAKRRVSFWP</sequence>
<comment type="caution">
    <text evidence="1">The sequence shown here is derived from an EMBL/GenBank/DDBJ whole genome shotgun (WGS) entry which is preliminary data.</text>
</comment>
<proteinExistence type="predicted"/>
<dbReference type="EMBL" id="CAJVPT010004925">
    <property type="protein sequence ID" value="CAG8513916.1"/>
    <property type="molecule type" value="Genomic_DNA"/>
</dbReference>
<evidence type="ECO:0000313" key="1">
    <source>
        <dbReference type="EMBL" id="CAG8513916.1"/>
    </source>
</evidence>
<accession>A0ACA9L7M3</accession>
<dbReference type="Proteomes" id="UP000789525">
    <property type="component" value="Unassembled WGS sequence"/>
</dbReference>